<keyword evidence="2" id="KW-0472">Membrane</keyword>
<feature type="non-terminal residue" evidence="3">
    <location>
        <position position="207"/>
    </location>
</feature>
<evidence type="ECO:0000313" key="3">
    <source>
        <dbReference type="EMBL" id="CUI13471.1"/>
    </source>
</evidence>
<feature type="compositionally biased region" description="Gly residues" evidence="1">
    <location>
        <begin position="69"/>
        <end position="78"/>
    </location>
</feature>
<name>A0A0S4KHR1_BODSA</name>
<evidence type="ECO:0000256" key="1">
    <source>
        <dbReference type="SAM" id="MobiDB-lite"/>
    </source>
</evidence>
<gene>
    <name evidence="3" type="ORF">BSAL_64725</name>
</gene>
<feature type="region of interest" description="Disordered" evidence="1">
    <location>
        <begin position="33"/>
        <end position="79"/>
    </location>
</feature>
<reference evidence="4" key="1">
    <citation type="submission" date="2015-09" db="EMBL/GenBank/DDBJ databases">
        <authorList>
            <consortium name="Pathogen Informatics"/>
        </authorList>
    </citation>
    <scope>NUCLEOTIDE SEQUENCE [LARGE SCALE GENOMIC DNA]</scope>
    <source>
        <strain evidence="4">Lake Konstanz</strain>
    </source>
</reference>
<sequence length="207" mass="22614">EEVRFDNLLVELVWPILKCLEVANQQQATPTSRRIPLEGLAVTTPRNQRQSITSAGGPGGDGSNNSSHGGSGGGGSGGRQQQLVAFRRIANYLDISTPAGTLHSAIPAWILSSAWCILRIAVAAHGYVGRRTLYKYTDRPVYDYAYIYQIIAASLLQVAVLHHIWIFFHRREQFGYATTAVYIQGIVSGSIMVYADRLMYGTGAIVS</sequence>
<evidence type="ECO:0000256" key="2">
    <source>
        <dbReference type="SAM" id="Phobius"/>
    </source>
</evidence>
<feature type="compositionally biased region" description="Polar residues" evidence="1">
    <location>
        <begin position="44"/>
        <end position="53"/>
    </location>
</feature>
<proteinExistence type="predicted"/>
<accession>A0A0S4KHR1</accession>
<keyword evidence="4" id="KW-1185">Reference proteome</keyword>
<feature type="non-terminal residue" evidence="3">
    <location>
        <position position="1"/>
    </location>
</feature>
<keyword evidence="2" id="KW-1133">Transmembrane helix</keyword>
<organism evidence="3 4">
    <name type="scientific">Bodo saltans</name>
    <name type="common">Flagellated protozoan</name>
    <dbReference type="NCBI Taxonomy" id="75058"/>
    <lineage>
        <taxon>Eukaryota</taxon>
        <taxon>Discoba</taxon>
        <taxon>Euglenozoa</taxon>
        <taxon>Kinetoplastea</taxon>
        <taxon>Metakinetoplastina</taxon>
        <taxon>Eubodonida</taxon>
        <taxon>Bodonidae</taxon>
        <taxon>Bodo</taxon>
    </lineage>
</organism>
<dbReference type="EMBL" id="CYKH01000378">
    <property type="protein sequence ID" value="CUI13471.1"/>
    <property type="molecule type" value="Genomic_DNA"/>
</dbReference>
<feature type="transmembrane region" description="Helical" evidence="2">
    <location>
        <begin position="106"/>
        <end position="124"/>
    </location>
</feature>
<feature type="transmembrane region" description="Helical" evidence="2">
    <location>
        <begin position="174"/>
        <end position="195"/>
    </location>
</feature>
<dbReference type="AlphaFoldDB" id="A0A0S4KHR1"/>
<keyword evidence="2 3" id="KW-0812">Transmembrane</keyword>
<dbReference type="Proteomes" id="UP000051952">
    <property type="component" value="Unassembled WGS sequence"/>
</dbReference>
<evidence type="ECO:0000313" key="4">
    <source>
        <dbReference type="Proteomes" id="UP000051952"/>
    </source>
</evidence>
<feature type="transmembrane region" description="Helical" evidence="2">
    <location>
        <begin position="145"/>
        <end position="168"/>
    </location>
</feature>
<dbReference type="VEuPathDB" id="TriTrypDB:BSAL_64725"/>
<protein>
    <submittedName>
        <fullName evidence="3">Transmembrane protein, putative</fullName>
    </submittedName>
</protein>